<reference evidence="6" key="1">
    <citation type="submission" date="2023-07" db="EMBL/GenBank/DDBJ databases">
        <title>30 novel species of actinomycetes from the DSMZ collection.</title>
        <authorList>
            <person name="Nouioui I."/>
        </authorList>
    </citation>
    <scope>NUCLEOTIDE SEQUENCE [LARGE SCALE GENOMIC DNA]</scope>
    <source>
        <strain evidence="6">DSM 44399</strain>
    </source>
</reference>
<dbReference type="Gene3D" id="3.30.750.70">
    <property type="entry name" value="4-hydroxybutyrate coenzyme like domains"/>
    <property type="match status" value="1"/>
</dbReference>
<dbReference type="PANTHER" id="PTHR21432:SF20">
    <property type="entry name" value="ACETYL-COA HYDROLASE"/>
    <property type="match status" value="1"/>
</dbReference>
<organism evidence="5 6">
    <name type="scientific">Jatrophihabitans lederbergiae</name>
    <dbReference type="NCBI Taxonomy" id="3075547"/>
    <lineage>
        <taxon>Bacteria</taxon>
        <taxon>Bacillati</taxon>
        <taxon>Actinomycetota</taxon>
        <taxon>Actinomycetes</taxon>
        <taxon>Jatrophihabitantales</taxon>
        <taxon>Jatrophihabitantaceae</taxon>
        <taxon>Jatrophihabitans</taxon>
    </lineage>
</organism>
<comment type="caution">
    <text evidence="5">The sequence shown here is derived from an EMBL/GenBank/DDBJ whole genome shotgun (WGS) entry which is preliminary data.</text>
</comment>
<evidence type="ECO:0000313" key="6">
    <source>
        <dbReference type="Proteomes" id="UP001183176"/>
    </source>
</evidence>
<dbReference type="EMBL" id="JAVREH010000022">
    <property type="protein sequence ID" value="MDT0262760.1"/>
    <property type="molecule type" value="Genomic_DNA"/>
</dbReference>
<dbReference type="InterPro" id="IPR046433">
    <property type="entry name" value="ActCoA_hydro"/>
</dbReference>
<keyword evidence="6" id="KW-1185">Reference proteome</keyword>
<name>A0ABU2JCR0_9ACTN</name>
<dbReference type="InterPro" id="IPR037171">
    <property type="entry name" value="NagB/RpiA_transferase-like"/>
</dbReference>
<feature type="domain" description="Acetyl-CoA hydrolase/transferase C-terminal" evidence="4">
    <location>
        <begin position="203"/>
        <end position="353"/>
    </location>
</feature>
<dbReference type="Pfam" id="PF02550">
    <property type="entry name" value="AcetylCoA_hydro"/>
    <property type="match status" value="1"/>
</dbReference>
<dbReference type="InterPro" id="IPR003702">
    <property type="entry name" value="ActCoA_hydro_N"/>
</dbReference>
<dbReference type="GO" id="GO:0016787">
    <property type="term" value="F:hydrolase activity"/>
    <property type="evidence" value="ECO:0007669"/>
    <property type="project" value="UniProtKB-KW"/>
</dbReference>
<evidence type="ECO:0000256" key="1">
    <source>
        <dbReference type="ARBA" id="ARBA00009632"/>
    </source>
</evidence>
<dbReference type="Proteomes" id="UP001183176">
    <property type="component" value="Unassembled WGS sequence"/>
</dbReference>
<gene>
    <name evidence="5" type="ORF">RM423_15290</name>
</gene>
<evidence type="ECO:0000313" key="5">
    <source>
        <dbReference type="EMBL" id="MDT0262760.1"/>
    </source>
</evidence>
<dbReference type="SUPFAM" id="SSF100950">
    <property type="entry name" value="NagB/RpiA/CoA transferase-like"/>
    <property type="match status" value="2"/>
</dbReference>
<sequence>MAYLDEVVEGRMIFRTWHIAGRGRRLAGSDYLEYVPVRARDVAAHLRSRVDVAIVRVTPPDAHGMCSLGPSASYTKAMLMSARLTIAEVDPQLPRTRGSDVSFPYASFDLVVDAETPTSTYVSGHRSEQAAQIAKHLVPLIKQGATLQLGIGSVTEEVASSLVSSDVSDLRIVGMMTDSMVDLAESGRLVHGPNSIEAVELLGTRKVFDFAYENDALQMYSSATIHDSAWLASKPNLISICSALSVDLSGQVASEQIGPRLISGVGGSADFFEGAHQSPGGARVVALTAKTPSGASRICAELAPGTAVTLPRHSIDYVVTEHGAAHLAGLSLGERAEALTAIAAPEHRDALEASLPRRKAEKGSHHVGP</sequence>
<keyword evidence="5" id="KW-0378">Hydrolase</keyword>
<evidence type="ECO:0000259" key="4">
    <source>
        <dbReference type="Pfam" id="PF13336"/>
    </source>
</evidence>
<evidence type="ECO:0000259" key="3">
    <source>
        <dbReference type="Pfam" id="PF02550"/>
    </source>
</evidence>
<keyword evidence="2" id="KW-0808">Transferase</keyword>
<dbReference type="InterPro" id="IPR026888">
    <property type="entry name" value="AcetylCoA_hyd_C"/>
</dbReference>
<dbReference type="PANTHER" id="PTHR21432">
    <property type="entry name" value="ACETYL-COA HYDROLASE-RELATED"/>
    <property type="match status" value="1"/>
</dbReference>
<proteinExistence type="inferred from homology"/>
<dbReference type="Gene3D" id="3.40.1080.10">
    <property type="entry name" value="Glutaconate Coenzyme A-transferase"/>
    <property type="match status" value="1"/>
</dbReference>
<accession>A0ABU2JCR0</accession>
<protein>
    <submittedName>
        <fullName evidence="5">Acetyl-CoA hydrolase/transferase C-terminal domain-containing protein</fullName>
    </submittedName>
</protein>
<feature type="domain" description="Acetyl-CoA hydrolase/transferase N-terminal" evidence="3">
    <location>
        <begin position="28"/>
        <end position="101"/>
    </location>
</feature>
<comment type="similarity">
    <text evidence="1">Belongs to the acetyl-CoA hydrolase/transferase family.</text>
</comment>
<dbReference type="InterPro" id="IPR038460">
    <property type="entry name" value="AcetylCoA_hyd_C_sf"/>
</dbReference>
<dbReference type="Pfam" id="PF13336">
    <property type="entry name" value="AcetylCoA_hyd_C"/>
    <property type="match status" value="1"/>
</dbReference>
<dbReference type="Gene3D" id="3.40.1080.20">
    <property type="entry name" value="Acetyl-CoA hydrolase/transferase C-terminal domain"/>
    <property type="match status" value="1"/>
</dbReference>
<evidence type="ECO:0000256" key="2">
    <source>
        <dbReference type="ARBA" id="ARBA00022679"/>
    </source>
</evidence>